<organism evidence="2 3">
    <name type="scientific">Paramecium tetraurelia</name>
    <dbReference type="NCBI Taxonomy" id="5888"/>
    <lineage>
        <taxon>Eukaryota</taxon>
        <taxon>Sar</taxon>
        <taxon>Alveolata</taxon>
        <taxon>Ciliophora</taxon>
        <taxon>Intramacronucleata</taxon>
        <taxon>Oligohymenophorea</taxon>
        <taxon>Peniculida</taxon>
        <taxon>Parameciidae</taxon>
        <taxon>Paramecium</taxon>
    </lineage>
</organism>
<gene>
    <name evidence="2" type="ORF">GSPATT00002854001</name>
</gene>
<keyword evidence="1" id="KW-0175">Coiled coil</keyword>
<protein>
    <submittedName>
        <fullName evidence="2">Uncharacterized protein</fullName>
    </submittedName>
</protein>
<dbReference type="GeneID" id="5038635"/>
<keyword evidence="3" id="KW-1185">Reference proteome</keyword>
<feature type="coiled-coil region" evidence="1">
    <location>
        <begin position="25"/>
        <end position="59"/>
    </location>
</feature>
<dbReference type="EMBL" id="CT868540">
    <property type="protein sequence ID" value="CAK85453.1"/>
    <property type="molecule type" value="Genomic_DNA"/>
</dbReference>
<dbReference type="Proteomes" id="UP000000600">
    <property type="component" value="Unassembled WGS sequence"/>
</dbReference>
<proteinExistence type="predicted"/>
<dbReference type="OMA" id="LIYKFPC"/>
<dbReference type="AlphaFoldDB" id="A0DQY6"/>
<evidence type="ECO:0000256" key="1">
    <source>
        <dbReference type="SAM" id="Coils"/>
    </source>
</evidence>
<reference evidence="2 3" key="1">
    <citation type="journal article" date="2006" name="Nature">
        <title>Global trends of whole-genome duplications revealed by the ciliate Paramecium tetraurelia.</title>
        <authorList>
            <consortium name="Genoscope"/>
            <person name="Aury J.-M."/>
            <person name="Jaillon O."/>
            <person name="Duret L."/>
            <person name="Noel B."/>
            <person name="Jubin C."/>
            <person name="Porcel B.M."/>
            <person name="Segurens B."/>
            <person name="Daubin V."/>
            <person name="Anthouard V."/>
            <person name="Aiach N."/>
            <person name="Arnaiz O."/>
            <person name="Billaut A."/>
            <person name="Beisson J."/>
            <person name="Blanc I."/>
            <person name="Bouhouche K."/>
            <person name="Camara F."/>
            <person name="Duharcourt S."/>
            <person name="Guigo R."/>
            <person name="Gogendeau D."/>
            <person name="Katinka M."/>
            <person name="Keller A.-M."/>
            <person name="Kissmehl R."/>
            <person name="Klotz C."/>
            <person name="Koll F."/>
            <person name="Le Moue A."/>
            <person name="Lepere C."/>
            <person name="Malinsky S."/>
            <person name="Nowacki M."/>
            <person name="Nowak J.K."/>
            <person name="Plattner H."/>
            <person name="Poulain J."/>
            <person name="Ruiz F."/>
            <person name="Serrano V."/>
            <person name="Zagulski M."/>
            <person name="Dessen P."/>
            <person name="Betermier M."/>
            <person name="Weissenbach J."/>
            <person name="Scarpelli C."/>
            <person name="Schachter V."/>
            <person name="Sperling L."/>
            <person name="Meyer E."/>
            <person name="Cohen J."/>
            <person name="Wincker P."/>
        </authorList>
    </citation>
    <scope>NUCLEOTIDE SEQUENCE [LARGE SCALE GENOMIC DNA]</scope>
    <source>
        <strain evidence="2 3">Stock d4-2</strain>
    </source>
</reference>
<sequence>MSKLFKYKKVGNSMTIITKDSIELMEQLRTEHSHLCKSISELEMKRQLIEDKMRELSIKLNSTSQPSDQPDIPKLIYKFPCDSQQDQRTLDEEEVIFQTNDYQEFIPDFQASEMKTKKELFNYFSYKADVKDLFNDLNDANNLKKLAEEFGIKSNNNNKMKQQVQILQNYLSNQSFPSKWNNIYNTELFDKLEI</sequence>
<dbReference type="OrthoDB" id="307079at2759"/>
<evidence type="ECO:0000313" key="2">
    <source>
        <dbReference type="EMBL" id="CAK85453.1"/>
    </source>
</evidence>
<dbReference type="InParanoid" id="A0DQY6"/>
<dbReference type="HOGENOM" id="CLU_1411277_0_0_1"/>
<dbReference type="RefSeq" id="XP_001452850.1">
    <property type="nucleotide sequence ID" value="XM_001452813.1"/>
</dbReference>
<evidence type="ECO:0000313" key="3">
    <source>
        <dbReference type="Proteomes" id="UP000000600"/>
    </source>
</evidence>
<name>A0DQY6_PARTE</name>
<dbReference type="KEGG" id="ptm:GSPATT00002854001"/>
<accession>A0DQY6</accession>